<dbReference type="PANTHER" id="PTHR31928:SF3">
    <property type="entry name" value="EXPRESSED PROTEIN"/>
    <property type="match status" value="1"/>
</dbReference>
<evidence type="ECO:0000313" key="3">
    <source>
        <dbReference type="EMBL" id="KAL2506268.1"/>
    </source>
</evidence>
<evidence type="ECO:0000259" key="2">
    <source>
        <dbReference type="Pfam" id="PF06075"/>
    </source>
</evidence>
<keyword evidence="1" id="KW-0732">Signal</keyword>
<dbReference type="PANTHER" id="PTHR31928">
    <property type="entry name" value="EXPRESSED PROTEIN"/>
    <property type="match status" value="1"/>
</dbReference>
<name>A0ABD1T127_9LAMI</name>
<keyword evidence="4" id="KW-1185">Reference proteome</keyword>
<protein>
    <recommendedName>
        <fullName evidence="2">DUF936 domain-containing protein</fullName>
    </recommendedName>
</protein>
<evidence type="ECO:0000313" key="4">
    <source>
        <dbReference type="Proteomes" id="UP001604336"/>
    </source>
</evidence>
<proteinExistence type="predicted"/>
<dbReference type="InterPro" id="IPR048297">
    <property type="entry name" value="DUF936_dom_pln"/>
</dbReference>
<dbReference type="AlphaFoldDB" id="A0ABD1T127"/>
<evidence type="ECO:0000256" key="1">
    <source>
        <dbReference type="SAM" id="SignalP"/>
    </source>
</evidence>
<feature type="signal peptide" evidence="1">
    <location>
        <begin position="1"/>
        <end position="18"/>
    </location>
</feature>
<sequence length="166" mass="18775">MATLTLGILLKLLQSMNSHTSYQRPPFFAPPGHWNRASPFYSQFALPHHGFYVQLSDSLNSTYVSLSDRDTDLILTNRLQLGQFVYLDWFVFDSPLDSIATNVRPIAMRHPFIGTTETLIAQILPSRNGFVIQPVSNFDPSRDPIGTYLLRTGKKEMDSGLSKYCC</sequence>
<reference evidence="4" key="1">
    <citation type="submission" date="2024-07" db="EMBL/GenBank/DDBJ databases">
        <title>Two chromosome-level genome assemblies of Korean endemic species Abeliophyllum distichum and Forsythia ovata (Oleaceae).</title>
        <authorList>
            <person name="Jang H."/>
        </authorList>
    </citation>
    <scope>NUCLEOTIDE SEQUENCE [LARGE SCALE GENOMIC DNA]</scope>
</reference>
<dbReference type="InterPro" id="IPR010341">
    <property type="entry name" value="DUF936_pln"/>
</dbReference>
<dbReference type="Proteomes" id="UP001604336">
    <property type="component" value="Unassembled WGS sequence"/>
</dbReference>
<organism evidence="3 4">
    <name type="scientific">Abeliophyllum distichum</name>
    <dbReference type="NCBI Taxonomy" id="126358"/>
    <lineage>
        <taxon>Eukaryota</taxon>
        <taxon>Viridiplantae</taxon>
        <taxon>Streptophyta</taxon>
        <taxon>Embryophyta</taxon>
        <taxon>Tracheophyta</taxon>
        <taxon>Spermatophyta</taxon>
        <taxon>Magnoliopsida</taxon>
        <taxon>eudicotyledons</taxon>
        <taxon>Gunneridae</taxon>
        <taxon>Pentapetalae</taxon>
        <taxon>asterids</taxon>
        <taxon>lamiids</taxon>
        <taxon>Lamiales</taxon>
        <taxon>Oleaceae</taxon>
        <taxon>Forsythieae</taxon>
        <taxon>Abeliophyllum</taxon>
    </lineage>
</organism>
<dbReference type="EMBL" id="JBFOLK010000006">
    <property type="protein sequence ID" value="KAL2506268.1"/>
    <property type="molecule type" value="Genomic_DNA"/>
</dbReference>
<gene>
    <name evidence="3" type="ORF">Adt_21889</name>
</gene>
<accession>A0ABD1T127</accession>
<comment type="caution">
    <text evidence="3">The sequence shown here is derived from an EMBL/GenBank/DDBJ whole genome shotgun (WGS) entry which is preliminary data.</text>
</comment>
<dbReference type="Pfam" id="PF06075">
    <property type="entry name" value="DUF936"/>
    <property type="match status" value="1"/>
</dbReference>
<feature type="chain" id="PRO_5044879847" description="DUF936 domain-containing protein" evidence="1">
    <location>
        <begin position="19"/>
        <end position="166"/>
    </location>
</feature>
<feature type="domain" description="DUF936" evidence="2">
    <location>
        <begin position="45"/>
        <end position="120"/>
    </location>
</feature>